<keyword evidence="6" id="KW-1133">Transmembrane helix</keyword>
<sequence length="443" mass="51779">MYAYSAIGKLNGNWTKHDSIVITGWCRGYDIFNCILFTSDQQHARVKAKRWRQYSNGWPKMYACQFICKITKKNITHISIVKDGAPHNSTLQVLKVTYPTRQQDKLAVCSKMAYGTEKPIKLIEWFEYNLLMEVDKFITLVQPLNRDAFKVLKYYQQKGVLEMGIFPAPLPGEAPTDNLDCKIKDRKECFTNYSYDEMKGRYPLDSFPAPSPQGFHDQQVALYHCIETLQGYDFVANVDFDEFIVHSQFKQFKDYLKNNLMPRYPTAAGFTLNHSYFITDWGVSGDGFLQMSRFVKRLDPRLLNYKNIVIPSRIDDITTHNLEEKQGYRRYVYSGDTEGIHMVGLFWECTWEVCSGNTQGMFILGIHIVFILGIRMMVFYEDTQSRVYLKSHDMVVHHYRTCPTVGYWKDCLNFPKYKDSKMNSIRPEMEARVLRVLKKLGLK</sequence>
<dbReference type="PANTHER" id="PTHR21461:SF69">
    <property type="entry name" value="GLYCOSYLTRANSFERASE FAMILY 92 PROTEIN"/>
    <property type="match status" value="1"/>
</dbReference>
<evidence type="ECO:0000256" key="6">
    <source>
        <dbReference type="ARBA" id="ARBA00022989"/>
    </source>
</evidence>
<dbReference type="Proteomes" id="UP000596742">
    <property type="component" value="Unassembled WGS sequence"/>
</dbReference>
<dbReference type="AlphaFoldDB" id="A0A8B6HP11"/>
<comment type="subcellular location">
    <subcellularLocation>
        <location evidence="1">Membrane</location>
        <topology evidence="1">Single-pass membrane protein</topology>
    </subcellularLocation>
</comment>
<evidence type="ECO:0000256" key="2">
    <source>
        <dbReference type="ARBA" id="ARBA00007647"/>
    </source>
</evidence>
<keyword evidence="3 8" id="KW-0328">Glycosyltransferase</keyword>
<comment type="similarity">
    <text evidence="2 8">Belongs to the glycosyltransferase 92 family.</text>
</comment>
<dbReference type="InterPro" id="IPR008166">
    <property type="entry name" value="Glyco_transf_92"/>
</dbReference>
<dbReference type="GO" id="GO:0016757">
    <property type="term" value="F:glycosyltransferase activity"/>
    <property type="evidence" value="ECO:0007669"/>
    <property type="project" value="UniProtKB-UniRule"/>
</dbReference>
<keyword evidence="4 8" id="KW-0808">Transferase</keyword>
<evidence type="ECO:0000313" key="9">
    <source>
        <dbReference type="EMBL" id="VDI82249.1"/>
    </source>
</evidence>
<name>A0A8B6HP11_MYTGA</name>
<organism evidence="9 10">
    <name type="scientific">Mytilus galloprovincialis</name>
    <name type="common">Mediterranean mussel</name>
    <dbReference type="NCBI Taxonomy" id="29158"/>
    <lineage>
        <taxon>Eukaryota</taxon>
        <taxon>Metazoa</taxon>
        <taxon>Spiralia</taxon>
        <taxon>Lophotrochozoa</taxon>
        <taxon>Mollusca</taxon>
        <taxon>Bivalvia</taxon>
        <taxon>Autobranchia</taxon>
        <taxon>Pteriomorphia</taxon>
        <taxon>Mytilida</taxon>
        <taxon>Mytiloidea</taxon>
        <taxon>Mytilidae</taxon>
        <taxon>Mytilinae</taxon>
        <taxon>Mytilus</taxon>
    </lineage>
</organism>
<dbReference type="OrthoDB" id="6044707at2759"/>
<evidence type="ECO:0000313" key="10">
    <source>
        <dbReference type="Proteomes" id="UP000596742"/>
    </source>
</evidence>
<reference evidence="9" key="1">
    <citation type="submission" date="2018-11" db="EMBL/GenBank/DDBJ databases">
        <authorList>
            <person name="Alioto T."/>
            <person name="Alioto T."/>
        </authorList>
    </citation>
    <scope>NUCLEOTIDE SEQUENCE</scope>
</reference>
<dbReference type="GO" id="GO:0016020">
    <property type="term" value="C:membrane"/>
    <property type="evidence" value="ECO:0007669"/>
    <property type="project" value="UniProtKB-SubCell"/>
</dbReference>
<gene>
    <name evidence="9" type="ORF">MGAL_10B063477</name>
</gene>
<keyword evidence="10" id="KW-1185">Reference proteome</keyword>
<dbReference type="GO" id="GO:0005737">
    <property type="term" value="C:cytoplasm"/>
    <property type="evidence" value="ECO:0007669"/>
    <property type="project" value="TreeGrafter"/>
</dbReference>
<accession>A0A8B6HP11</accession>
<protein>
    <recommendedName>
        <fullName evidence="8">Glycosyltransferase family 92 protein</fullName>
        <ecNumber evidence="8">2.4.1.-</ecNumber>
    </recommendedName>
</protein>
<comment type="caution">
    <text evidence="9">The sequence shown here is derived from an EMBL/GenBank/DDBJ whole genome shotgun (WGS) entry which is preliminary data.</text>
</comment>
<proteinExistence type="inferred from homology"/>
<evidence type="ECO:0000256" key="8">
    <source>
        <dbReference type="RuleBase" id="RU366017"/>
    </source>
</evidence>
<keyword evidence="5" id="KW-0812">Transmembrane</keyword>
<evidence type="ECO:0000256" key="7">
    <source>
        <dbReference type="ARBA" id="ARBA00023136"/>
    </source>
</evidence>
<evidence type="ECO:0000256" key="4">
    <source>
        <dbReference type="ARBA" id="ARBA00022679"/>
    </source>
</evidence>
<keyword evidence="7" id="KW-0472">Membrane</keyword>
<dbReference type="PANTHER" id="PTHR21461">
    <property type="entry name" value="GLYCOSYLTRANSFERASE FAMILY 92 PROTEIN"/>
    <property type="match status" value="1"/>
</dbReference>
<dbReference type="EMBL" id="UYJE01010332">
    <property type="protein sequence ID" value="VDI82249.1"/>
    <property type="molecule type" value="Genomic_DNA"/>
</dbReference>
<dbReference type="Pfam" id="PF01697">
    <property type="entry name" value="Glyco_transf_92"/>
    <property type="match status" value="1"/>
</dbReference>
<evidence type="ECO:0000256" key="5">
    <source>
        <dbReference type="ARBA" id="ARBA00022692"/>
    </source>
</evidence>
<dbReference type="EC" id="2.4.1.-" evidence="8"/>
<evidence type="ECO:0000256" key="3">
    <source>
        <dbReference type="ARBA" id="ARBA00022676"/>
    </source>
</evidence>
<evidence type="ECO:0000256" key="1">
    <source>
        <dbReference type="ARBA" id="ARBA00004167"/>
    </source>
</evidence>